<proteinExistence type="predicted"/>
<reference evidence="1" key="1">
    <citation type="submission" date="2023-03" db="EMBL/GenBank/DDBJ databases">
        <title>Massive genome expansion in bonnet fungi (Mycena s.s.) driven by repeated elements and novel gene families across ecological guilds.</title>
        <authorList>
            <consortium name="Lawrence Berkeley National Laboratory"/>
            <person name="Harder C.B."/>
            <person name="Miyauchi S."/>
            <person name="Viragh M."/>
            <person name="Kuo A."/>
            <person name="Thoen E."/>
            <person name="Andreopoulos B."/>
            <person name="Lu D."/>
            <person name="Skrede I."/>
            <person name="Drula E."/>
            <person name="Henrissat B."/>
            <person name="Morin E."/>
            <person name="Kohler A."/>
            <person name="Barry K."/>
            <person name="LaButti K."/>
            <person name="Morin E."/>
            <person name="Salamov A."/>
            <person name="Lipzen A."/>
            <person name="Mereny Z."/>
            <person name="Hegedus B."/>
            <person name="Baldrian P."/>
            <person name="Stursova M."/>
            <person name="Weitz H."/>
            <person name="Taylor A."/>
            <person name="Grigoriev I.V."/>
            <person name="Nagy L.G."/>
            <person name="Martin F."/>
            <person name="Kauserud H."/>
        </authorList>
    </citation>
    <scope>NUCLEOTIDE SEQUENCE</scope>
    <source>
        <strain evidence="1">CBHHK002</strain>
    </source>
</reference>
<sequence>MDVLGPLKYAHKIATTLRVQPGQLVYCREQTSITASFYDLLRAQGIHLANEESQYLASLHTKPKVLGRPCIVLDRLSATHFSVCFIAQIKGKNFSPVGRFFGIPLDNSSVDREKPFTPLRLTEPSGDDTRSGRFYLFAIPAVRRWIHVPPGGSRYLVNGDLERIVQLVRERVDACMKVHHDLRREQLDWAAARPHSRFANPQEKGVDERTFLRL</sequence>
<dbReference type="AlphaFoldDB" id="A0AAD7A587"/>
<protein>
    <submittedName>
        <fullName evidence="1">Uncharacterized protein</fullName>
    </submittedName>
</protein>
<gene>
    <name evidence="1" type="ORF">DFH08DRAFT_807801</name>
</gene>
<dbReference type="EMBL" id="JARIHO010000016">
    <property type="protein sequence ID" value="KAJ7349278.1"/>
    <property type="molecule type" value="Genomic_DNA"/>
</dbReference>
<organism evidence="1 2">
    <name type="scientific">Mycena albidolilacea</name>
    <dbReference type="NCBI Taxonomy" id="1033008"/>
    <lineage>
        <taxon>Eukaryota</taxon>
        <taxon>Fungi</taxon>
        <taxon>Dikarya</taxon>
        <taxon>Basidiomycota</taxon>
        <taxon>Agaricomycotina</taxon>
        <taxon>Agaricomycetes</taxon>
        <taxon>Agaricomycetidae</taxon>
        <taxon>Agaricales</taxon>
        <taxon>Marasmiineae</taxon>
        <taxon>Mycenaceae</taxon>
        <taxon>Mycena</taxon>
    </lineage>
</organism>
<comment type="caution">
    <text evidence="1">The sequence shown here is derived from an EMBL/GenBank/DDBJ whole genome shotgun (WGS) entry which is preliminary data.</text>
</comment>
<evidence type="ECO:0000313" key="1">
    <source>
        <dbReference type="EMBL" id="KAJ7349278.1"/>
    </source>
</evidence>
<keyword evidence="2" id="KW-1185">Reference proteome</keyword>
<accession>A0AAD7A587</accession>
<name>A0AAD7A587_9AGAR</name>
<evidence type="ECO:0000313" key="2">
    <source>
        <dbReference type="Proteomes" id="UP001218218"/>
    </source>
</evidence>
<dbReference type="Proteomes" id="UP001218218">
    <property type="component" value="Unassembled WGS sequence"/>
</dbReference>